<keyword evidence="6 14" id="KW-0378">Hydrolase</keyword>
<comment type="catalytic activity">
    <reaction evidence="13 14">
        <text>2'-deoxyribonucleotide-(2'-deoxyribose 5'-phosphate)-2'-deoxyribonucleotide-DNA = a 3'-end 2'-deoxyribonucleotide-(2,3-dehydro-2,3-deoxyribose 5'-phosphate)-DNA + a 5'-end 5'-phospho-2'-deoxyribonucleoside-DNA + H(+)</text>
        <dbReference type="Rhea" id="RHEA:66592"/>
        <dbReference type="Rhea" id="RHEA-COMP:13180"/>
        <dbReference type="Rhea" id="RHEA-COMP:16897"/>
        <dbReference type="Rhea" id="RHEA-COMP:17067"/>
        <dbReference type="ChEBI" id="CHEBI:15378"/>
        <dbReference type="ChEBI" id="CHEBI:136412"/>
        <dbReference type="ChEBI" id="CHEBI:157695"/>
        <dbReference type="ChEBI" id="CHEBI:167181"/>
        <dbReference type="EC" id="4.2.99.18"/>
    </reaction>
</comment>
<keyword evidence="11 14" id="KW-0456">Lyase</keyword>
<name>A0A8I6TDY4_CIMLE</name>
<dbReference type="OrthoDB" id="2099276at2759"/>
<keyword evidence="5 14" id="KW-0227">DNA damage</keyword>
<dbReference type="OMA" id="WQQFTHL"/>
<dbReference type="InterPro" id="IPR000445">
    <property type="entry name" value="HhH_motif"/>
</dbReference>
<dbReference type="Gene3D" id="1.10.340.30">
    <property type="entry name" value="Hypothetical protein, domain 2"/>
    <property type="match status" value="1"/>
</dbReference>
<dbReference type="InterPro" id="IPR004035">
    <property type="entry name" value="Endouclease-III_FeS-bd_BS"/>
</dbReference>
<dbReference type="PANTHER" id="PTHR43286">
    <property type="entry name" value="ENDONUCLEASE III-LIKE PROTEIN 1"/>
    <property type="match status" value="1"/>
</dbReference>
<dbReference type="SMART" id="SM00525">
    <property type="entry name" value="FES"/>
    <property type="match status" value="1"/>
</dbReference>
<dbReference type="GO" id="GO:0005739">
    <property type="term" value="C:mitochondrion"/>
    <property type="evidence" value="ECO:0007669"/>
    <property type="project" value="UniProtKB-SubCell"/>
</dbReference>
<dbReference type="EC" id="4.2.99.18" evidence="14"/>
<comment type="function">
    <text evidence="14">Bifunctional DNA N-glycosylase with associated apurinic/apyrimidinic (AP) lyase function that catalyzes the first step in base excision repair (BER), the primary repair pathway for the repair of oxidative DNA damage. The DNA N-glycosylase activity releases the damaged DNA base from DNA by cleaving the N-glycosidic bond, leaving an AP site. The AP lyase activity cleaves the phosphodiester bond 3' to the AP site by a beta-elimination. Primarily recognizes and repairs oxidative base damage of pyrimidines.</text>
</comment>
<keyword evidence="12 14" id="KW-0326">Glycosidase</keyword>
<protein>
    <recommendedName>
        <fullName evidence="14">Endonuclease III homolog</fullName>
        <ecNumber evidence="14">3.2.2.-</ecNumber>
        <ecNumber evidence="14">4.2.99.18</ecNumber>
    </recommendedName>
    <alternativeName>
        <fullName evidence="14">Bifunctional DNA N-glycosylase/DNA-(apurinic or apyrimidinic site) lyase</fullName>
        <shortName evidence="14">DNA glycosylase/AP lyase</shortName>
    </alternativeName>
</protein>
<dbReference type="Pfam" id="PF00633">
    <property type="entry name" value="HHH"/>
    <property type="match status" value="1"/>
</dbReference>
<dbReference type="EC" id="3.2.2.-" evidence="14"/>
<dbReference type="SUPFAM" id="SSF48150">
    <property type="entry name" value="DNA-glycosylase"/>
    <property type="match status" value="1"/>
</dbReference>
<dbReference type="InterPro" id="IPR023170">
    <property type="entry name" value="HhH_base_excis_C"/>
</dbReference>
<dbReference type="InterPro" id="IPR011257">
    <property type="entry name" value="DNA_glycosylase"/>
</dbReference>
<feature type="domain" description="HhH-GPD" evidence="16">
    <location>
        <begin position="120"/>
        <end position="270"/>
    </location>
</feature>
<dbReference type="FunFam" id="1.10.1670.10:FF:000003">
    <property type="entry name" value="Endonuclease III homolog"/>
    <property type="match status" value="1"/>
</dbReference>
<evidence type="ECO:0000256" key="14">
    <source>
        <dbReference type="HAMAP-Rule" id="MF_03183"/>
    </source>
</evidence>
<evidence type="ECO:0000259" key="16">
    <source>
        <dbReference type="SMART" id="SM00478"/>
    </source>
</evidence>
<dbReference type="InterPro" id="IPR004036">
    <property type="entry name" value="Endonuclease-III-like_CS2"/>
</dbReference>
<dbReference type="Gene3D" id="1.10.1670.10">
    <property type="entry name" value="Helix-hairpin-Helix base-excision DNA repair enzymes (C-terminal)"/>
    <property type="match status" value="1"/>
</dbReference>
<keyword evidence="4" id="KW-0479">Metal-binding</keyword>
<dbReference type="GO" id="GO:0051539">
    <property type="term" value="F:4 iron, 4 sulfur cluster binding"/>
    <property type="evidence" value="ECO:0007669"/>
    <property type="project" value="UniProtKB-KW"/>
</dbReference>
<evidence type="ECO:0000256" key="3">
    <source>
        <dbReference type="ARBA" id="ARBA00022485"/>
    </source>
</evidence>
<organism evidence="17 18">
    <name type="scientific">Cimex lectularius</name>
    <name type="common">Bed bug</name>
    <name type="synonym">Acanthia lectularia</name>
    <dbReference type="NCBI Taxonomy" id="79782"/>
    <lineage>
        <taxon>Eukaryota</taxon>
        <taxon>Metazoa</taxon>
        <taxon>Ecdysozoa</taxon>
        <taxon>Arthropoda</taxon>
        <taxon>Hexapoda</taxon>
        <taxon>Insecta</taxon>
        <taxon>Pterygota</taxon>
        <taxon>Neoptera</taxon>
        <taxon>Paraneoptera</taxon>
        <taxon>Hemiptera</taxon>
        <taxon>Heteroptera</taxon>
        <taxon>Panheteroptera</taxon>
        <taxon>Cimicomorpha</taxon>
        <taxon>Cimicidae</taxon>
        <taxon>Cimex</taxon>
    </lineage>
</organism>
<dbReference type="GO" id="GO:0006285">
    <property type="term" value="P:base-excision repair, AP site formation"/>
    <property type="evidence" value="ECO:0007669"/>
    <property type="project" value="UniProtKB-UniRule"/>
</dbReference>
<feature type="region of interest" description="Disordered" evidence="15">
    <location>
        <begin position="1"/>
        <end position="66"/>
    </location>
</feature>
<evidence type="ECO:0000256" key="1">
    <source>
        <dbReference type="ARBA" id="ARBA00001966"/>
    </source>
</evidence>
<comment type="caution">
    <text evidence="14">Lacks conserved residue(s) required for the propagation of feature annotation.</text>
</comment>
<keyword evidence="10 14" id="KW-0234">DNA repair</keyword>
<evidence type="ECO:0000256" key="8">
    <source>
        <dbReference type="ARBA" id="ARBA00023004"/>
    </source>
</evidence>
<keyword evidence="7" id="KW-0809">Transit peptide</keyword>
<evidence type="ECO:0000256" key="10">
    <source>
        <dbReference type="ARBA" id="ARBA00023204"/>
    </source>
</evidence>
<dbReference type="GO" id="GO:0003677">
    <property type="term" value="F:DNA binding"/>
    <property type="evidence" value="ECO:0007669"/>
    <property type="project" value="UniProtKB-UniRule"/>
</dbReference>
<evidence type="ECO:0000256" key="6">
    <source>
        <dbReference type="ARBA" id="ARBA00022801"/>
    </source>
</evidence>
<dbReference type="GO" id="GO:0140078">
    <property type="term" value="F:class I DNA-(apurinic or apyrimidinic site) endonuclease activity"/>
    <property type="evidence" value="ECO:0007669"/>
    <property type="project" value="UniProtKB-EC"/>
</dbReference>
<sequence>MGKRKKGALQVKKGDKVDLNETESSGVDKGGNVQLGEMSKGVETKPNFARLTRSQEDELQRDESKKSKWEPENWRLVLENIRRMRMENDAPVDTMGCHKCHDTDEVPEVQRYQILVALMLSSQTKDEVTYAAMQRLRVHGLNIENILATDDTVLGELIHPVGFWKSKVKYIKRTTEMLKSDFSGDIPNTIEGLCKLPGVGPKMAHICMKVAWDTVTGIGVDTHVHRISNRLGWVREQTKTPEKTRISLEEWLPENLWAEVNHILVGFGQKTCLPVNPLCSQCLNNKICPSAFKKKSKK</sequence>
<gene>
    <name evidence="14" type="primary">NTH1</name>
</gene>
<dbReference type="PROSITE" id="PS00764">
    <property type="entry name" value="ENDONUCLEASE_III_1"/>
    <property type="match status" value="1"/>
</dbReference>
<reference evidence="17" key="1">
    <citation type="submission" date="2022-01" db="UniProtKB">
        <authorList>
            <consortium name="EnsemblMetazoa"/>
        </authorList>
    </citation>
    <scope>IDENTIFICATION</scope>
</reference>
<dbReference type="CDD" id="cd00056">
    <property type="entry name" value="ENDO3c"/>
    <property type="match status" value="1"/>
</dbReference>
<comment type="similarity">
    <text evidence="2 14">Belongs to the Nth/MutY family.</text>
</comment>
<evidence type="ECO:0000256" key="7">
    <source>
        <dbReference type="ARBA" id="ARBA00022946"/>
    </source>
</evidence>
<dbReference type="HAMAP" id="MF_03183">
    <property type="entry name" value="Endonuclease_III_Nth"/>
    <property type="match status" value="1"/>
</dbReference>
<keyword evidence="9" id="KW-0411">Iron-sulfur</keyword>
<dbReference type="GO" id="GO:0006289">
    <property type="term" value="P:nucleotide-excision repair"/>
    <property type="evidence" value="ECO:0007669"/>
    <property type="project" value="TreeGrafter"/>
</dbReference>
<dbReference type="AlphaFoldDB" id="A0A8I6TDY4"/>
<feature type="compositionally biased region" description="Basic and acidic residues" evidence="15">
    <location>
        <begin position="53"/>
        <end position="66"/>
    </location>
</feature>
<dbReference type="GO" id="GO:0046872">
    <property type="term" value="F:metal ion binding"/>
    <property type="evidence" value="ECO:0007669"/>
    <property type="project" value="UniProtKB-KW"/>
</dbReference>
<dbReference type="FunFam" id="1.10.340.30:FF:000005">
    <property type="entry name" value="Endonuclease III-like protein 1"/>
    <property type="match status" value="1"/>
</dbReference>
<dbReference type="InterPro" id="IPR003265">
    <property type="entry name" value="HhH-GPD_domain"/>
</dbReference>
<keyword evidence="18" id="KW-1185">Reference proteome</keyword>
<dbReference type="SMART" id="SM00478">
    <property type="entry name" value="ENDO3c"/>
    <property type="match status" value="1"/>
</dbReference>
<dbReference type="KEGG" id="clec:106665853"/>
<dbReference type="InterPro" id="IPR030841">
    <property type="entry name" value="NTH1"/>
</dbReference>
<keyword evidence="14" id="KW-0496">Mitochondrion</keyword>
<accession>A0A8I6TDY4</accession>
<dbReference type="EnsemblMetazoa" id="XM_014392641.2">
    <property type="protein sequence ID" value="XP_014248127.1"/>
    <property type="gene ID" value="LOC106665853"/>
</dbReference>
<dbReference type="PROSITE" id="PS01155">
    <property type="entry name" value="ENDONUCLEASE_III_2"/>
    <property type="match status" value="1"/>
</dbReference>
<evidence type="ECO:0000256" key="13">
    <source>
        <dbReference type="ARBA" id="ARBA00044632"/>
    </source>
</evidence>
<evidence type="ECO:0000256" key="15">
    <source>
        <dbReference type="SAM" id="MobiDB-lite"/>
    </source>
</evidence>
<keyword evidence="14" id="KW-0539">Nucleus</keyword>
<comment type="subcellular location">
    <subcellularLocation>
        <location evidence="14">Nucleus</location>
    </subcellularLocation>
    <subcellularLocation>
        <location evidence="14">Mitochondrion</location>
    </subcellularLocation>
</comment>
<evidence type="ECO:0000256" key="2">
    <source>
        <dbReference type="ARBA" id="ARBA00008343"/>
    </source>
</evidence>
<keyword evidence="8" id="KW-0408">Iron</keyword>
<dbReference type="GO" id="GO:0005634">
    <property type="term" value="C:nucleus"/>
    <property type="evidence" value="ECO:0007669"/>
    <property type="project" value="UniProtKB-SubCell"/>
</dbReference>
<proteinExistence type="inferred from homology"/>
<dbReference type="EnsemblMetazoa" id="XM_014392651.2">
    <property type="protein sequence ID" value="XP_014248137.1"/>
    <property type="gene ID" value="LOC106665853"/>
</dbReference>
<evidence type="ECO:0000256" key="9">
    <source>
        <dbReference type="ARBA" id="ARBA00023014"/>
    </source>
</evidence>
<evidence type="ECO:0000313" key="17">
    <source>
        <dbReference type="EnsemblMetazoa" id="XP_014248137.1"/>
    </source>
</evidence>
<evidence type="ECO:0000256" key="4">
    <source>
        <dbReference type="ARBA" id="ARBA00022723"/>
    </source>
</evidence>
<evidence type="ECO:0000256" key="5">
    <source>
        <dbReference type="ARBA" id="ARBA00022763"/>
    </source>
</evidence>
<keyword evidence="3" id="KW-0004">4Fe-4S</keyword>
<dbReference type="Proteomes" id="UP000494040">
    <property type="component" value="Unassembled WGS sequence"/>
</dbReference>
<evidence type="ECO:0000313" key="18">
    <source>
        <dbReference type="Proteomes" id="UP000494040"/>
    </source>
</evidence>
<dbReference type="Pfam" id="PF00730">
    <property type="entry name" value="HhH-GPD"/>
    <property type="match status" value="1"/>
</dbReference>
<evidence type="ECO:0000256" key="12">
    <source>
        <dbReference type="ARBA" id="ARBA00023295"/>
    </source>
</evidence>
<dbReference type="InterPro" id="IPR003651">
    <property type="entry name" value="Endonuclease3_FeS-loop_motif"/>
</dbReference>
<evidence type="ECO:0000256" key="11">
    <source>
        <dbReference type="ARBA" id="ARBA00023239"/>
    </source>
</evidence>
<comment type="cofactor">
    <cofactor evidence="1">
        <name>[4Fe-4S] cluster</name>
        <dbReference type="ChEBI" id="CHEBI:49883"/>
    </cofactor>
</comment>
<dbReference type="GO" id="GO:0000703">
    <property type="term" value="F:oxidized pyrimidine nucleobase lesion DNA N-glycosylase activity"/>
    <property type="evidence" value="ECO:0007669"/>
    <property type="project" value="UniProtKB-UniRule"/>
</dbReference>
<dbReference type="PANTHER" id="PTHR43286:SF1">
    <property type="entry name" value="ENDONUCLEASE III-LIKE PROTEIN 1"/>
    <property type="match status" value="1"/>
</dbReference>